<name>A0A1W1GUU0_9GAMM</name>
<dbReference type="PANTHER" id="PTHR30273">
    <property type="entry name" value="PERIPLASMIC SIGNAL SENSOR AND SIGMA FACTOR ACTIVATOR FECR-RELATED"/>
    <property type="match status" value="1"/>
</dbReference>
<proteinExistence type="predicted"/>
<accession>A0A1W1GUU0</accession>
<feature type="domain" description="FecR N-terminal" evidence="2">
    <location>
        <begin position="16"/>
        <end position="57"/>
    </location>
</feature>
<dbReference type="PIRSF" id="PIRSF018266">
    <property type="entry name" value="FecR"/>
    <property type="match status" value="1"/>
</dbReference>
<dbReference type="InterPro" id="IPR006860">
    <property type="entry name" value="FecR"/>
</dbReference>
<dbReference type="EMBL" id="FWEU01000001">
    <property type="protein sequence ID" value="SLM23136.1"/>
    <property type="molecule type" value="Genomic_DNA"/>
</dbReference>
<dbReference type="Pfam" id="PF16220">
    <property type="entry name" value="DUF4880"/>
    <property type="match status" value="1"/>
</dbReference>
<evidence type="ECO:0000259" key="2">
    <source>
        <dbReference type="Pfam" id="PF16220"/>
    </source>
</evidence>
<dbReference type="AlphaFoldDB" id="A0A1W1GUU0"/>
<feature type="domain" description="FecR protein" evidence="1">
    <location>
        <begin position="124"/>
        <end position="215"/>
    </location>
</feature>
<dbReference type="RefSeq" id="WP_080148628.1">
    <property type="nucleotide sequence ID" value="NZ_FWEU01000001.1"/>
</dbReference>
<evidence type="ECO:0000259" key="1">
    <source>
        <dbReference type="Pfam" id="PF04773"/>
    </source>
</evidence>
<dbReference type="InterPro" id="IPR032623">
    <property type="entry name" value="FecR_N"/>
</dbReference>
<dbReference type="Pfam" id="PF04773">
    <property type="entry name" value="FecR"/>
    <property type="match status" value="1"/>
</dbReference>
<evidence type="ECO:0000313" key="4">
    <source>
        <dbReference type="Proteomes" id="UP000191133"/>
    </source>
</evidence>
<dbReference type="Proteomes" id="UP000191133">
    <property type="component" value="Unassembled WGS sequence"/>
</dbReference>
<dbReference type="InterPro" id="IPR012373">
    <property type="entry name" value="Ferrdict_sens_TM"/>
</dbReference>
<dbReference type="Gene3D" id="2.60.120.1440">
    <property type="match status" value="1"/>
</dbReference>
<organism evidence="3 4">
    <name type="scientific">Stenotrophomonas indicatrix</name>
    <dbReference type="NCBI Taxonomy" id="2045451"/>
    <lineage>
        <taxon>Bacteria</taxon>
        <taxon>Pseudomonadati</taxon>
        <taxon>Pseudomonadota</taxon>
        <taxon>Gammaproteobacteria</taxon>
        <taxon>Lysobacterales</taxon>
        <taxon>Lysobacteraceae</taxon>
        <taxon>Stenotrophomonas</taxon>
    </lineage>
</organism>
<reference evidence="4" key="1">
    <citation type="submission" date="2016-10" db="EMBL/GenBank/DDBJ databases">
        <authorList>
            <person name="Varghese N."/>
        </authorList>
    </citation>
    <scope>NUCLEOTIDE SEQUENCE [LARGE SCALE GENOMIC DNA]</scope>
    <source>
        <strain evidence="4">92MFCol6.1</strain>
    </source>
</reference>
<protein>
    <submittedName>
        <fullName evidence="3">FecR family protein</fullName>
    </submittedName>
</protein>
<sequence length="326" mass="35109">MDADDQPHRPLDAVERQAHAWVVRLTSGEATAADARKFRQWCEADPGHRHAFARAKRQWEQVRLAGEQLPAAARQPQAATPAQRWSRRGFLGAAVAAPASLAVVAALHPPLGLWPSVTAMTADFHTGTGERLQIAPTPHLKIELDTQSSLRRRSDAQGEGFELVQGQAAIEAAAGARLALFAGPGCLVADEGAARLDVRNTDGQVRVTCLHGSVRIEHPQGRLQLQAGQQTVYDERLSGVVAEAVAAEVSAWTEGMLVFRRAPLREVVAEINRYRRGKVLLGESALARAPVSGRFRIDDPDAALEQLGQTLSLGLRRFPGGIAVLG</sequence>
<dbReference type="Gene3D" id="3.55.50.30">
    <property type="match status" value="1"/>
</dbReference>
<evidence type="ECO:0000313" key="3">
    <source>
        <dbReference type="EMBL" id="SLM23136.1"/>
    </source>
</evidence>
<dbReference type="PANTHER" id="PTHR30273:SF2">
    <property type="entry name" value="PROTEIN FECR"/>
    <property type="match status" value="1"/>
</dbReference>
<dbReference type="GO" id="GO:0016989">
    <property type="term" value="F:sigma factor antagonist activity"/>
    <property type="evidence" value="ECO:0007669"/>
    <property type="project" value="TreeGrafter"/>
</dbReference>
<gene>
    <name evidence="3" type="ORF">SAMN04488690_0823</name>
</gene>